<accession>A0A314Y4M3</accession>
<name>A0A314Y4M3_PRUYE</name>
<sequence length="101" mass="11171">MPVIQKLYNACKVSFSSNGPISEEDLEKVRAILDELKASNVGLEQEAQLARGWKHSIHGSMAEKGVMALISTHRQSNICICMNAIDFRSEAFGLEMKASFL</sequence>
<evidence type="ECO:0000313" key="2">
    <source>
        <dbReference type="Proteomes" id="UP000250321"/>
    </source>
</evidence>
<reference evidence="1 2" key="1">
    <citation type="submission" date="2018-02" db="EMBL/GenBank/DDBJ databases">
        <title>Draft genome of wild Prunus yedoensis var. nudiflora.</title>
        <authorList>
            <person name="Baek S."/>
            <person name="Kim J.-H."/>
            <person name="Choi K."/>
            <person name="Kim G.-B."/>
            <person name="Cho A."/>
            <person name="Jang H."/>
            <person name="Shin C.-H."/>
            <person name="Yu H.-J."/>
            <person name="Mun J.-H."/>
        </authorList>
    </citation>
    <scope>NUCLEOTIDE SEQUENCE [LARGE SCALE GENOMIC DNA]</scope>
    <source>
        <strain evidence="2">cv. Jeju island</strain>
        <tissue evidence="1">Leaf</tissue>
    </source>
</reference>
<comment type="caution">
    <text evidence="1">The sequence shown here is derived from an EMBL/GenBank/DDBJ whole genome shotgun (WGS) entry which is preliminary data.</text>
</comment>
<evidence type="ECO:0000313" key="1">
    <source>
        <dbReference type="EMBL" id="PQP98843.1"/>
    </source>
</evidence>
<dbReference type="STRING" id="2094558.A0A314Y4M3"/>
<dbReference type="OrthoDB" id="1463630at2759"/>
<protein>
    <submittedName>
        <fullName evidence="1">Plant cysteine oxidase 4-like</fullName>
    </submittedName>
</protein>
<dbReference type="Proteomes" id="UP000250321">
    <property type="component" value="Unassembled WGS sequence"/>
</dbReference>
<proteinExistence type="predicted"/>
<keyword evidence="2" id="KW-1185">Reference proteome</keyword>
<gene>
    <name evidence="1" type="ORF">Pyn_14146</name>
</gene>
<organism evidence="1 2">
    <name type="scientific">Prunus yedoensis var. nudiflora</name>
    <dbReference type="NCBI Taxonomy" id="2094558"/>
    <lineage>
        <taxon>Eukaryota</taxon>
        <taxon>Viridiplantae</taxon>
        <taxon>Streptophyta</taxon>
        <taxon>Embryophyta</taxon>
        <taxon>Tracheophyta</taxon>
        <taxon>Spermatophyta</taxon>
        <taxon>Magnoliopsida</taxon>
        <taxon>eudicotyledons</taxon>
        <taxon>Gunneridae</taxon>
        <taxon>Pentapetalae</taxon>
        <taxon>rosids</taxon>
        <taxon>fabids</taxon>
        <taxon>Rosales</taxon>
        <taxon>Rosaceae</taxon>
        <taxon>Amygdaloideae</taxon>
        <taxon>Amygdaleae</taxon>
        <taxon>Prunus</taxon>
    </lineage>
</organism>
<dbReference type="AlphaFoldDB" id="A0A314Y4M3"/>
<dbReference type="EMBL" id="PJQY01001866">
    <property type="protein sequence ID" value="PQP98843.1"/>
    <property type="molecule type" value="Genomic_DNA"/>
</dbReference>